<feature type="domain" description="TtsA-like Glycoside hydrolase family 108" evidence="2">
    <location>
        <begin position="46"/>
        <end position="85"/>
    </location>
</feature>
<gene>
    <name evidence="3" type="ordered locus">Lbys_2969</name>
</gene>
<name>E4RT93_LEAB4</name>
<accession>E4RT93</accession>
<keyword evidence="1" id="KW-0732">Signal</keyword>
<dbReference type="HOGENOM" id="CLU_1341504_0_0_10"/>
<evidence type="ECO:0000313" key="3">
    <source>
        <dbReference type="EMBL" id="ADQ18631.1"/>
    </source>
</evidence>
<proteinExistence type="predicted"/>
<evidence type="ECO:0000313" key="4">
    <source>
        <dbReference type="Proteomes" id="UP000007435"/>
    </source>
</evidence>
<dbReference type="Gene3D" id="1.20.141.10">
    <property type="entry name" value="Chitosanase, subunit A, domain 1"/>
    <property type="match status" value="1"/>
</dbReference>
<dbReference type="InterPro" id="IPR008565">
    <property type="entry name" value="TtsA-like_GH18_dom"/>
</dbReference>
<keyword evidence="4" id="KW-1185">Reference proteome</keyword>
<dbReference type="SUPFAM" id="SSF53955">
    <property type="entry name" value="Lysozyme-like"/>
    <property type="match status" value="1"/>
</dbReference>
<dbReference type="eggNOG" id="COG3926">
    <property type="taxonomic scope" value="Bacteria"/>
</dbReference>
<dbReference type="EMBL" id="CP002305">
    <property type="protein sequence ID" value="ADQ18631.1"/>
    <property type="molecule type" value="Genomic_DNA"/>
</dbReference>
<dbReference type="RefSeq" id="WP_013409663.1">
    <property type="nucleotide sequence ID" value="NC_014655.1"/>
</dbReference>
<sequence length="187" mass="21765">MIRCFILVLFSFSVHAASFEKYAPKLLKFEGAGYGIHKPLWGDKVFSKQEALNIYRKEYWNKYHGNRFKSQELAEVLIDHLINAGEGKDFMNIKAFQAIIGVEQTGKLSLADVRKANEYPYPAELVNSFVKYRVLYYRSRKLAHKYPGWEKRARSFFINTDENELLVSDYLLPVDLEEKFGHIALAD</sequence>
<evidence type="ECO:0000256" key="1">
    <source>
        <dbReference type="SAM" id="SignalP"/>
    </source>
</evidence>
<protein>
    <recommendedName>
        <fullName evidence="2">TtsA-like Glycoside hydrolase family 108 domain-containing protein</fullName>
    </recommendedName>
</protein>
<dbReference type="KEGG" id="lby:Lbys_2969"/>
<dbReference type="Pfam" id="PF05838">
    <property type="entry name" value="Glyco_hydro_108"/>
    <property type="match status" value="1"/>
</dbReference>
<dbReference type="OrthoDB" id="672438at2"/>
<feature type="signal peptide" evidence="1">
    <location>
        <begin position="1"/>
        <end position="16"/>
    </location>
</feature>
<feature type="chain" id="PRO_5003188104" description="TtsA-like Glycoside hydrolase family 108 domain-containing protein" evidence="1">
    <location>
        <begin position="17"/>
        <end position="187"/>
    </location>
</feature>
<dbReference type="STRING" id="649349.Lbys_2969"/>
<organism evidence="3 4">
    <name type="scientific">Leadbetterella byssophila (strain DSM 17132 / JCM 16389 / KACC 11308 / NBRC 106382 / 4M15)</name>
    <dbReference type="NCBI Taxonomy" id="649349"/>
    <lineage>
        <taxon>Bacteria</taxon>
        <taxon>Pseudomonadati</taxon>
        <taxon>Bacteroidota</taxon>
        <taxon>Cytophagia</taxon>
        <taxon>Cytophagales</taxon>
        <taxon>Leadbetterellaceae</taxon>
        <taxon>Leadbetterella</taxon>
    </lineage>
</organism>
<dbReference type="InterPro" id="IPR023346">
    <property type="entry name" value="Lysozyme-like_dom_sf"/>
</dbReference>
<reference key="1">
    <citation type="submission" date="2010-11" db="EMBL/GenBank/DDBJ databases">
        <title>The complete genome of Leadbetterella byssophila DSM 17132.</title>
        <authorList>
            <consortium name="US DOE Joint Genome Institute (JGI-PGF)"/>
            <person name="Lucas S."/>
            <person name="Copeland A."/>
            <person name="Lapidus A."/>
            <person name="Glavina del Rio T."/>
            <person name="Dalin E."/>
            <person name="Tice H."/>
            <person name="Bruce D."/>
            <person name="Goodwin L."/>
            <person name="Pitluck S."/>
            <person name="Kyrpides N."/>
            <person name="Mavromatis K."/>
            <person name="Ivanova N."/>
            <person name="Teshima H."/>
            <person name="Brettin T."/>
            <person name="Detter J.C."/>
            <person name="Han C."/>
            <person name="Tapia R."/>
            <person name="Land M."/>
            <person name="Hauser L."/>
            <person name="Markowitz V."/>
            <person name="Cheng J.-F."/>
            <person name="Hugenholtz P."/>
            <person name="Woyke T."/>
            <person name="Wu D."/>
            <person name="Tindall B."/>
            <person name="Pomrenke H.G."/>
            <person name="Brambilla E."/>
            <person name="Klenk H.-P."/>
            <person name="Eisen J.A."/>
        </authorList>
    </citation>
    <scope>NUCLEOTIDE SEQUENCE [LARGE SCALE GENOMIC DNA]</scope>
    <source>
        <strain>DSM 17132</strain>
    </source>
</reference>
<dbReference type="Proteomes" id="UP000007435">
    <property type="component" value="Chromosome"/>
</dbReference>
<reference evidence="3 4" key="2">
    <citation type="journal article" date="2011" name="Stand. Genomic Sci.">
        <title>Complete genome sequence of Leadbetterella byssophila type strain (4M15).</title>
        <authorList>
            <person name="Abt B."/>
            <person name="Teshima H."/>
            <person name="Lucas S."/>
            <person name="Lapidus A."/>
            <person name="Del Rio T.G."/>
            <person name="Nolan M."/>
            <person name="Tice H."/>
            <person name="Cheng J.F."/>
            <person name="Pitluck S."/>
            <person name="Liolios K."/>
            <person name="Pagani I."/>
            <person name="Ivanova N."/>
            <person name="Mavromatis K."/>
            <person name="Pati A."/>
            <person name="Tapia R."/>
            <person name="Han C."/>
            <person name="Goodwin L."/>
            <person name="Chen A."/>
            <person name="Palaniappan K."/>
            <person name="Land M."/>
            <person name="Hauser L."/>
            <person name="Chang Y.J."/>
            <person name="Jeffries C.D."/>
            <person name="Rohde M."/>
            <person name="Goker M."/>
            <person name="Tindall B.J."/>
            <person name="Detter J.C."/>
            <person name="Woyke T."/>
            <person name="Bristow J."/>
            <person name="Eisen J.A."/>
            <person name="Markowitz V."/>
            <person name="Hugenholtz P."/>
            <person name="Klenk H.P."/>
            <person name="Kyrpides N.C."/>
        </authorList>
    </citation>
    <scope>NUCLEOTIDE SEQUENCE [LARGE SCALE GENOMIC DNA]</scope>
    <source>
        <strain evidence="4">DSM 17132 / JCM 16389 / KACC 11308 / NBRC 106382 / 4M15</strain>
    </source>
</reference>
<dbReference type="AlphaFoldDB" id="E4RT93"/>
<evidence type="ECO:0000259" key="2">
    <source>
        <dbReference type="Pfam" id="PF05838"/>
    </source>
</evidence>